<protein>
    <submittedName>
        <fullName evidence="1">Uncharacterized protein</fullName>
    </submittedName>
</protein>
<keyword evidence="2" id="KW-1185">Reference proteome</keyword>
<evidence type="ECO:0000313" key="2">
    <source>
        <dbReference type="Proteomes" id="UP001342631"/>
    </source>
</evidence>
<name>A0ABQ6QKC4_9BACT</name>
<evidence type="ECO:0000313" key="1">
    <source>
        <dbReference type="EMBL" id="GMU04156.1"/>
    </source>
</evidence>
<dbReference type="InterPro" id="IPR027796">
    <property type="entry name" value="OTT_1508_deam-like"/>
</dbReference>
<dbReference type="Proteomes" id="UP001342631">
    <property type="component" value="Unassembled WGS sequence"/>
</dbReference>
<comment type="caution">
    <text evidence="1">The sequence shown here is derived from an EMBL/GenBank/DDBJ whole genome shotgun (WGS) entry which is preliminary data.</text>
</comment>
<proteinExistence type="predicted"/>
<organism evidence="1 2">
    <name type="scientific">Corallococcus caeni</name>
    <dbReference type="NCBI Taxonomy" id="3082388"/>
    <lineage>
        <taxon>Bacteria</taxon>
        <taxon>Pseudomonadati</taxon>
        <taxon>Myxococcota</taxon>
        <taxon>Myxococcia</taxon>
        <taxon>Myxococcales</taxon>
        <taxon>Cystobacterineae</taxon>
        <taxon>Myxococcaceae</taxon>
        <taxon>Corallococcus</taxon>
    </lineage>
</organism>
<reference evidence="1 2" key="1">
    <citation type="journal article" date="2024" name="Arch. Microbiol.">
        <title>Corallococcus caeni sp. nov., a novel myxobacterium isolated from activated sludge.</title>
        <authorList>
            <person name="Tomita S."/>
            <person name="Nakai R."/>
            <person name="Kuroda K."/>
            <person name="Kurashita H."/>
            <person name="Hatamoto M."/>
            <person name="Yamaguchi T."/>
            <person name="Narihiro T."/>
        </authorList>
    </citation>
    <scope>NUCLEOTIDE SEQUENCE [LARGE SCALE GENOMIC DNA]</scope>
    <source>
        <strain evidence="1 2">NO1</strain>
    </source>
</reference>
<sequence length="289" mass="32911">MPLSNEEALDQLEHIAANPFAPMEWPWSARQADAVAMAYADCFRRIGYRKVNCVAAVLLKDHLYIAFNLEELGSLKNAKREEALASMGVESFLPLVVKNARETALKWKVKESRDAIKQNLRNLKESRFTNMVLSAQEYIRAIESYTERGLAKMGGRKTVAQLEEIKYVTALTGQCHAEMELLEKLHLDFASKQLNYKPTLYFGNTKLACVKCAWYFFQYFEWEGALFRPVYRGAHALAPDGWRVPAIQDLNQALLPGIMEVGRFNNQGQQALVHQDMMDYASDSDAEED</sequence>
<dbReference type="EMBL" id="BTTX01000001">
    <property type="protein sequence ID" value="GMU04156.1"/>
    <property type="molecule type" value="Genomic_DNA"/>
</dbReference>
<dbReference type="RefSeq" id="WP_338274074.1">
    <property type="nucleotide sequence ID" value="NZ_BTTX01000001.1"/>
</dbReference>
<accession>A0ABQ6QKC4</accession>
<dbReference type="Pfam" id="PF14441">
    <property type="entry name" value="OTT_1508_deam"/>
    <property type="match status" value="1"/>
</dbReference>
<gene>
    <name evidence="1" type="ORF">ASNO1_04080</name>
</gene>